<dbReference type="InterPro" id="IPR050905">
    <property type="entry name" value="Plant_NBS-LRR"/>
</dbReference>
<name>A0A0L9U3F3_PHAAN</name>
<dbReference type="InterPro" id="IPR057135">
    <property type="entry name" value="At4g27190-like_LRR"/>
</dbReference>
<evidence type="ECO:0000259" key="2">
    <source>
        <dbReference type="Pfam" id="PF23247"/>
    </source>
</evidence>
<dbReference type="Pfam" id="PF23247">
    <property type="entry name" value="LRR_RPS2"/>
    <property type="match status" value="1"/>
</dbReference>
<dbReference type="Gramene" id="KOM37202">
    <property type="protein sequence ID" value="KOM37202"/>
    <property type="gene ID" value="LR48_Vigan03g058300"/>
</dbReference>
<reference evidence="4" key="1">
    <citation type="journal article" date="2015" name="Proc. Natl. Acad. Sci. U.S.A.">
        <title>Genome sequencing of adzuki bean (Vigna angularis) provides insight into high starch and low fat accumulation and domestication.</title>
        <authorList>
            <person name="Yang K."/>
            <person name="Tian Z."/>
            <person name="Chen C."/>
            <person name="Luo L."/>
            <person name="Zhao B."/>
            <person name="Wang Z."/>
            <person name="Yu L."/>
            <person name="Li Y."/>
            <person name="Sun Y."/>
            <person name="Li W."/>
            <person name="Chen Y."/>
            <person name="Li Y."/>
            <person name="Zhang Y."/>
            <person name="Ai D."/>
            <person name="Zhao J."/>
            <person name="Shang C."/>
            <person name="Ma Y."/>
            <person name="Wu B."/>
            <person name="Wang M."/>
            <person name="Gao L."/>
            <person name="Sun D."/>
            <person name="Zhang P."/>
            <person name="Guo F."/>
            <person name="Wang W."/>
            <person name="Li Y."/>
            <person name="Wang J."/>
            <person name="Varshney R.K."/>
            <person name="Wang J."/>
            <person name="Ling H.Q."/>
            <person name="Wan P."/>
        </authorList>
    </citation>
    <scope>NUCLEOTIDE SEQUENCE</scope>
    <source>
        <strain evidence="4">cv. Jingnong 6</strain>
    </source>
</reference>
<evidence type="ECO:0000256" key="1">
    <source>
        <dbReference type="ARBA" id="ARBA00022821"/>
    </source>
</evidence>
<protein>
    <recommendedName>
        <fullName evidence="2">Disease resistance protein At4g27190-like leucine-rich repeats domain-containing protein</fullName>
    </recommendedName>
</protein>
<dbReference type="InterPro" id="IPR032675">
    <property type="entry name" value="LRR_dom_sf"/>
</dbReference>
<dbReference type="EMBL" id="CM003373">
    <property type="protein sequence ID" value="KOM37202.1"/>
    <property type="molecule type" value="Genomic_DNA"/>
</dbReference>
<dbReference type="Proteomes" id="UP000053144">
    <property type="component" value="Chromosome 3"/>
</dbReference>
<organism evidence="3 4">
    <name type="scientific">Phaseolus angularis</name>
    <name type="common">Azuki bean</name>
    <name type="synonym">Vigna angularis</name>
    <dbReference type="NCBI Taxonomy" id="3914"/>
    <lineage>
        <taxon>Eukaryota</taxon>
        <taxon>Viridiplantae</taxon>
        <taxon>Streptophyta</taxon>
        <taxon>Embryophyta</taxon>
        <taxon>Tracheophyta</taxon>
        <taxon>Spermatophyta</taxon>
        <taxon>Magnoliopsida</taxon>
        <taxon>eudicotyledons</taxon>
        <taxon>Gunneridae</taxon>
        <taxon>Pentapetalae</taxon>
        <taxon>rosids</taxon>
        <taxon>fabids</taxon>
        <taxon>Fabales</taxon>
        <taxon>Fabaceae</taxon>
        <taxon>Papilionoideae</taxon>
        <taxon>50 kb inversion clade</taxon>
        <taxon>NPAAA clade</taxon>
        <taxon>indigoferoid/millettioid clade</taxon>
        <taxon>Phaseoleae</taxon>
        <taxon>Vigna</taxon>
    </lineage>
</organism>
<dbReference type="PANTHER" id="PTHR33463:SF209">
    <property type="entry name" value="DISEASE RESISTANCE PROTEIN RPS2-LIKE"/>
    <property type="match status" value="1"/>
</dbReference>
<dbReference type="PANTHER" id="PTHR33463">
    <property type="entry name" value="NB-ARC DOMAIN-CONTAINING PROTEIN-RELATED"/>
    <property type="match status" value="1"/>
</dbReference>
<dbReference type="STRING" id="3914.A0A0L9U3F3"/>
<gene>
    <name evidence="3" type="ORF">LR48_Vigan03g058300</name>
</gene>
<dbReference type="OMA" id="CSARYTF"/>
<keyword evidence="1" id="KW-0611">Plant defense</keyword>
<accession>A0A0L9U3F3</accession>
<evidence type="ECO:0000313" key="4">
    <source>
        <dbReference type="Proteomes" id="UP000053144"/>
    </source>
</evidence>
<evidence type="ECO:0000313" key="3">
    <source>
        <dbReference type="EMBL" id="KOM37202.1"/>
    </source>
</evidence>
<dbReference type="Gene3D" id="3.80.10.10">
    <property type="entry name" value="Ribonuclease Inhibitor"/>
    <property type="match status" value="1"/>
</dbReference>
<feature type="domain" description="Disease resistance protein At4g27190-like leucine-rich repeats" evidence="2">
    <location>
        <begin position="4"/>
        <end position="86"/>
    </location>
</feature>
<proteinExistence type="predicted"/>
<sequence length="129" mass="14677">MEYLFTFVTLKSLVKLKTLIIKKCESIKEIVKNDDEDGCDEIVFGRLRSIKLNSLPKLVSFYSGNATLQCSYLKNVTVAECPNMKTFSQGVIKVSMFLEIQTSKDSDSIFDGDLNTTIQKLFHNQVRTH</sequence>
<dbReference type="AlphaFoldDB" id="A0A0L9U3F3"/>